<comment type="caution">
    <text evidence="4">The sequence shown here is derived from an EMBL/GenBank/DDBJ whole genome shotgun (WGS) entry which is preliminary data.</text>
</comment>
<dbReference type="PANTHER" id="PTHR42996">
    <property type="entry name" value="PHOSPHATE-BINDING PROTEIN PSTS"/>
    <property type="match status" value="1"/>
</dbReference>
<feature type="domain" description="PBP" evidence="3">
    <location>
        <begin position="65"/>
        <end position="376"/>
    </location>
</feature>
<dbReference type="SUPFAM" id="SSF53850">
    <property type="entry name" value="Periplasmic binding protein-like II"/>
    <property type="match status" value="1"/>
</dbReference>
<organism evidence="4 5">
    <name type="scientific">Luteibacter rhizovicinus</name>
    <dbReference type="NCBI Taxonomy" id="242606"/>
    <lineage>
        <taxon>Bacteria</taxon>
        <taxon>Pseudomonadati</taxon>
        <taxon>Pseudomonadota</taxon>
        <taxon>Gammaproteobacteria</taxon>
        <taxon>Lysobacterales</taxon>
        <taxon>Rhodanobacteraceae</taxon>
        <taxon>Luteibacter</taxon>
    </lineage>
</organism>
<evidence type="ECO:0000259" key="3">
    <source>
        <dbReference type="Pfam" id="PF12849"/>
    </source>
</evidence>
<keyword evidence="5" id="KW-1185">Reference proteome</keyword>
<dbReference type="Proteomes" id="UP000295645">
    <property type="component" value="Unassembled WGS sequence"/>
</dbReference>
<reference evidence="4 5" key="1">
    <citation type="submission" date="2019-03" db="EMBL/GenBank/DDBJ databases">
        <title>Above-ground endophytic microbial communities from plants in different locations in the United States.</title>
        <authorList>
            <person name="Frank C."/>
        </authorList>
    </citation>
    <scope>NUCLEOTIDE SEQUENCE [LARGE SCALE GENOMIC DNA]</scope>
    <source>
        <strain evidence="4 5">LP_13_YM</strain>
    </source>
</reference>
<dbReference type="InterPro" id="IPR024370">
    <property type="entry name" value="PBP_domain"/>
</dbReference>
<dbReference type="RefSeq" id="WP_132146555.1">
    <property type="nucleotide sequence ID" value="NZ_SMCS01000009.1"/>
</dbReference>
<protein>
    <submittedName>
        <fullName evidence="4">Phosphate ABC transporter substrate-binding protein (PhoT family)</fullName>
    </submittedName>
</protein>
<dbReference type="Gene3D" id="3.40.190.10">
    <property type="entry name" value="Periplasmic binding protein-like II"/>
    <property type="match status" value="2"/>
</dbReference>
<feature type="signal peptide" evidence="2">
    <location>
        <begin position="1"/>
        <end position="29"/>
    </location>
</feature>
<evidence type="ECO:0000313" key="4">
    <source>
        <dbReference type="EMBL" id="TCV91772.1"/>
    </source>
</evidence>
<feature type="chain" id="PRO_5020355637" evidence="2">
    <location>
        <begin position="30"/>
        <end position="433"/>
    </location>
</feature>
<proteinExistence type="inferred from homology"/>
<dbReference type="EMBL" id="SMCS01000009">
    <property type="protein sequence ID" value="TCV91772.1"/>
    <property type="molecule type" value="Genomic_DNA"/>
</dbReference>
<gene>
    <name evidence="4" type="ORF">EC912_1092</name>
</gene>
<keyword evidence="2" id="KW-0732">Signal</keyword>
<evidence type="ECO:0000256" key="2">
    <source>
        <dbReference type="SAM" id="SignalP"/>
    </source>
</evidence>
<comment type="similarity">
    <text evidence="1">Belongs to the PstS family.</text>
</comment>
<sequence length="433" mass="43182">MRHGISMGHTRMKLVAGAVLMCVASVAGAQSATLIGGGATLPALGYGGNVANRLITPTSGSLLYAYSHIAGNTPATYCQTGSGTGKKILAGNDVGVANVAAACDANAVPTGFGGTGLAQPHFVGSDSPLSQADYDAYATGHSTGKPVQLPSVAGAISVIYKKAGVTSLKLTEDQVCRIFSGDIKTWSDSRLAGSGVPSTATGNITVVYRADGSGTSFSLTNHLSGKCGPVSIGGNGVAPLFKTNQSYATAAASYISSYAASTSASGNTGVVGVVGATANDGYIGYAEAANALVAGVKSASVANDNAPSTFVSPTAFGPALPVTLTYDKVIANTVDANGRPTLQSLPLTTQCVALVDPSTYANPTSGYPILAVSYFLGNTNGNGADLAQVRGVLGAPYNATVRASTTTIGANRGLSFLTNTDLTQAKVNGCVLN</sequence>
<dbReference type="AlphaFoldDB" id="A0A4R3YIA8"/>
<dbReference type="InterPro" id="IPR050962">
    <property type="entry name" value="Phosphate-bind_PstS"/>
</dbReference>
<name>A0A4R3YIA8_9GAMM</name>
<dbReference type="PANTHER" id="PTHR42996:SF1">
    <property type="entry name" value="PHOSPHATE-BINDING PROTEIN PSTS"/>
    <property type="match status" value="1"/>
</dbReference>
<accession>A0A4R3YIA8</accession>
<dbReference type="OrthoDB" id="9801510at2"/>
<dbReference type="Pfam" id="PF12849">
    <property type="entry name" value="PBP_like_2"/>
    <property type="match status" value="1"/>
</dbReference>
<evidence type="ECO:0000256" key="1">
    <source>
        <dbReference type="ARBA" id="ARBA00008725"/>
    </source>
</evidence>
<evidence type="ECO:0000313" key="5">
    <source>
        <dbReference type="Proteomes" id="UP000295645"/>
    </source>
</evidence>